<gene>
    <name evidence="2" type="ORF">GCM10022288_14650</name>
</gene>
<accession>A0ABP8AQW9</accession>
<organism evidence="2 3">
    <name type="scientific">Gryllotalpicola kribbensis</name>
    <dbReference type="NCBI Taxonomy" id="993084"/>
    <lineage>
        <taxon>Bacteria</taxon>
        <taxon>Bacillati</taxon>
        <taxon>Actinomycetota</taxon>
        <taxon>Actinomycetes</taxon>
        <taxon>Micrococcales</taxon>
        <taxon>Microbacteriaceae</taxon>
        <taxon>Gryllotalpicola</taxon>
    </lineage>
</organism>
<feature type="compositionally biased region" description="Polar residues" evidence="1">
    <location>
        <begin position="1"/>
        <end position="10"/>
    </location>
</feature>
<comment type="caution">
    <text evidence="2">The sequence shown here is derived from an EMBL/GenBank/DDBJ whole genome shotgun (WGS) entry which is preliminary data.</text>
</comment>
<proteinExistence type="predicted"/>
<dbReference type="Proteomes" id="UP001500213">
    <property type="component" value="Unassembled WGS sequence"/>
</dbReference>
<dbReference type="EMBL" id="BAABBX010000011">
    <property type="protein sequence ID" value="GAA4188366.1"/>
    <property type="molecule type" value="Genomic_DNA"/>
</dbReference>
<evidence type="ECO:0000313" key="3">
    <source>
        <dbReference type="Proteomes" id="UP001500213"/>
    </source>
</evidence>
<evidence type="ECO:0000313" key="2">
    <source>
        <dbReference type="EMBL" id="GAA4188366.1"/>
    </source>
</evidence>
<reference evidence="3" key="1">
    <citation type="journal article" date="2019" name="Int. J. Syst. Evol. Microbiol.">
        <title>The Global Catalogue of Microorganisms (GCM) 10K type strain sequencing project: providing services to taxonomists for standard genome sequencing and annotation.</title>
        <authorList>
            <consortium name="The Broad Institute Genomics Platform"/>
            <consortium name="The Broad Institute Genome Sequencing Center for Infectious Disease"/>
            <person name="Wu L."/>
            <person name="Ma J."/>
        </authorList>
    </citation>
    <scope>NUCLEOTIDE SEQUENCE [LARGE SCALE GENOMIC DNA]</scope>
    <source>
        <strain evidence="3">JCM 17593</strain>
    </source>
</reference>
<feature type="region of interest" description="Disordered" evidence="1">
    <location>
        <begin position="1"/>
        <end position="65"/>
    </location>
</feature>
<keyword evidence="3" id="KW-1185">Reference proteome</keyword>
<name>A0ABP8AQW9_9MICO</name>
<evidence type="ECO:0000256" key="1">
    <source>
        <dbReference type="SAM" id="MobiDB-lite"/>
    </source>
</evidence>
<feature type="compositionally biased region" description="Polar residues" evidence="1">
    <location>
        <begin position="17"/>
        <end position="36"/>
    </location>
</feature>
<sequence length="65" mass="6628">MSDQRSYNEQNSDDDQNIQGAPNSGSTDADTASGGSPDSGANPDKVDPDTGTDEDDQPVENPSGG</sequence>
<protein>
    <submittedName>
        <fullName evidence="2">Uncharacterized protein</fullName>
    </submittedName>
</protein>
<dbReference type="RefSeq" id="WP_344775381.1">
    <property type="nucleotide sequence ID" value="NZ_BAABBX010000011.1"/>
</dbReference>